<keyword evidence="3" id="KW-1133">Transmembrane helix</keyword>
<evidence type="ECO:0000313" key="7">
    <source>
        <dbReference type="Proteomes" id="UP000178885"/>
    </source>
</evidence>
<protein>
    <submittedName>
        <fullName evidence="6">Protein TolA</fullName>
    </submittedName>
</protein>
<dbReference type="STRING" id="1817760.A2151_00400"/>
<dbReference type="InterPro" id="IPR014161">
    <property type="entry name" value="Tol-Pal_TolA"/>
</dbReference>
<keyword evidence="4" id="KW-0472">Membrane</keyword>
<keyword evidence="2" id="KW-0812">Transmembrane</keyword>
<dbReference type="Proteomes" id="UP000178885">
    <property type="component" value="Unassembled WGS sequence"/>
</dbReference>
<accession>A0A1F6TV79</accession>
<dbReference type="NCBIfam" id="TIGR02794">
    <property type="entry name" value="tolA_full"/>
    <property type="match status" value="1"/>
</dbReference>
<comment type="subcellular location">
    <subcellularLocation>
        <location evidence="1">Membrane</location>
        <topology evidence="1">Single-pass membrane protein</topology>
    </subcellularLocation>
</comment>
<evidence type="ECO:0000256" key="3">
    <source>
        <dbReference type="ARBA" id="ARBA00022989"/>
    </source>
</evidence>
<dbReference type="NCBIfam" id="TIGR01352">
    <property type="entry name" value="tonB_Cterm"/>
    <property type="match status" value="1"/>
</dbReference>
<evidence type="ECO:0000256" key="1">
    <source>
        <dbReference type="ARBA" id="ARBA00004167"/>
    </source>
</evidence>
<comment type="caution">
    <text evidence="6">The sequence shown here is derived from an EMBL/GenBank/DDBJ whole genome shotgun (WGS) entry which is preliminary data.</text>
</comment>
<dbReference type="Gene3D" id="3.30.1150.10">
    <property type="match status" value="1"/>
</dbReference>
<name>A0A1F6TV79_9PROT</name>
<organism evidence="6 7">
    <name type="scientific">Candidatus Muproteobacteria bacterium RBG_16_65_34</name>
    <dbReference type="NCBI Taxonomy" id="1817760"/>
    <lineage>
        <taxon>Bacteria</taxon>
        <taxon>Pseudomonadati</taxon>
        <taxon>Pseudomonadota</taxon>
        <taxon>Candidatus Muproteobacteria</taxon>
    </lineage>
</organism>
<evidence type="ECO:0000256" key="4">
    <source>
        <dbReference type="ARBA" id="ARBA00023136"/>
    </source>
</evidence>
<reference evidence="6 7" key="1">
    <citation type="journal article" date="2016" name="Nat. Commun.">
        <title>Thousands of microbial genomes shed light on interconnected biogeochemical processes in an aquifer system.</title>
        <authorList>
            <person name="Anantharaman K."/>
            <person name="Brown C.T."/>
            <person name="Hug L.A."/>
            <person name="Sharon I."/>
            <person name="Castelle C.J."/>
            <person name="Probst A.J."/>
            <person name="Thomas B.C."/>
            <person name="Singh A."/>
            <person name="Wilkins M.J."/>
            <person name="Karaoz U."/>
            <person name="Brodie E.L."/>
            <person name="Williams K.H."/>
            <person name="Hubbard S.S."/>
            <person name="Banfield J.F."/>
        </authorList>
    </citation>
    <scope>NUCLEOTIDE SEQUENCE [LARGE SCALE GENOMIC DNA]</scope>
</reference>
<dbReference type="SUPFAM" id="SSF74653">
    <property type="entry name" value="TolA/TonB C-terminal domain"/>
    <property type="match status" value="1"/>
</dbReference>
<feature type="compositionally biased region" description="Basic and acidic residues" evidence="5">
    <location>
        <begin position="46"/>
        <end position="110"/>
    </location>
</feature>
<sequence>MVYAVLLHAAVIALLVAGWRWTAQDRPASDRIMQAVVVVEQPPRQENTEPEARKAAQERSRAEQAEAENKRRVEFKKKQEEERRLKAEAARKKGAAEAEKKRKAEAEKKTTAQQRRKQAEAALQEQLAAEERARGEEARRARADAAAVQYKTVIRQKVSRNWNRPVTAGKGMECMVRVRLAPGGEVLEARVVRSCGDAAIDRSVESAVYKASPLPIPEGEELFEYFREIEFVFQPEE</sequence>
<evidence type="ECO:0000256" key="2">
    <source>
        <dbReference type="ARBA" id="ARBA00022692"/>
    </source>
</evidence>
<evidence type="ECO:0000256" key="5">
    <source>
        <dbReference type="SAM" id="MobiDB-lite"/>
    </source>
</evidence>
<dbReference type="AlphaFoldDB" id="A0A1F6TV79"/>
<gene>
    <name evidence="6" type="ORF">A2151_00400</name>
</gene>
<dbReference type="GO" id="GO:0019534">
    <property type="term" value="F:toxin transmembrane transporter activity"/>
    <property type="evidence" value="ECO:0007669"/>
    <property type="project" value="InterPro"/>
</dbReference>
<evidence type="ECO:0000313" key="6">
    <source>
        <dbReference type="EMBL" id="OGI49044.1"/>
    </source>
</evidence>
<dbReference type="InterPro" id="IPR006260">
    <property type="entry name" value="TonB/TolA_C"/>
</dbReference>
<dbReference type="GO" id="GO:0016020">
    <property type="term" value="C:membrane"/>
    <property type="evidence" value="ECO:0007669"/>
    <property type="project" value="UniProtKB-SubCell"/>
</dbReference>
<feature type="region of interest" description="Disordered" evidence="5">
    <location>
        <begin position="42"/>
        <end position="138"/>
    </location>
</feature>
<feature type="compositionally biased region" description="Basic and acidic residues" evidence="5">
    <location>
        <begin position="129"/>
        <end position="138"/>
    </location>
</feature>
<dbReference type="Pfam" id="PF13103">
    <property type="entry name" value="TonB_2"/>
    <property type="match status" value="1"/>
</dbReference>
<proteinExistence type="predicted"/>
<dbReference type="EMBL" id="MFSU01000010">
    <property type="protein sequence ID" value="OGI49044.1"/>
    <property type="molecule type" value="Genomic_DNA"/>
</dbReference>
<dbReference type="GO" id="GO:0043213">
    <property type="term" value="P:bacteriocin transport"/>
    <property type="evidence" value="ECO:0007669"/>
    <property type="project" value="InterPro"/>
</dbReference>